<dbReference type="Gene3D" id="3.10.50.40">
    <property type="match status" value="1"/>
</dbReference>
<dbReference type="EMBL" id="CAUJNA010000162">
    <property type="protein sequence ID" value="CAJ1372893.1"/>
    <property type="molecule type" value="Genomic_DNA"/>
</dbReference>
<evidence type="ECO:0000313" key="1">
    <source>
        <dbReference type="EMBL" id="CAJ1372893.1"/>
    </source>
</evidence>
<dbReference type="InterPro" id="IPR046357">
    <property type="entry name" value="PPIase_dom_sf"/>
</dbReference>
<organism evidence="1 2">
    <name type="scientific">Effrenium voratum</name>
    <dbReference type="NCBI Taxonomy" id="2562239"/>
    <lineage>
        <taxon>Eukaryota</taxon>
        <taxon>Sar</taxon>
        <taxon>Alveolata</taxon>
        <taxon>Dinophyceae</taxon>
        <taxon>Suessiales</taxon>
        <taxon>Symbiodiniaceae</taxon>
        <taxon>Effrenium</taxon>
    </lineage>
</organism>
<dbReference type="AlphaFoldDB" id="A0AA36HPG4"/>
<dbReference type="Proteomes" id="UP001178507">
    <property type="component" value="Unassembled WGS sequence"/>
</dbReference>
<dbReference type="SUPFAM" id="SSF54534">
    <property type="entry name" value="FKBP-like"/>
    <property type="match status" value="1"/>
</dbReference>
<sequence length="519" mass="57016">MSGCMRAMAMQAPAPQALRPPSAPKVQSKRAEASFGALPKACALGAWAACVRAQVARRAAGSAAGYSPLKFAKTKQPPVLEEDSASWVLPSVDKDVGEWHAGRAPTYAFVQTSVTLYLFTPLPPPKVNERGEKMQPDVELDLQQEGTIIRLVAEGQTILNGRLAHGIKPGDQIWMVEAGGDGREFVVCELDKLTPGINWTSVMEPEVAVASDYAKPVVELPEIQEEEEARLVEETLGHLRKSFASLNPVEGRGAQIGDVLKIDMQGYELNEEGGRGEPLEVGSATGLEMELGASNFSKQVEKNLEGITVGETRDVEVTLGQRAGGLGGQQIICSVTCQELKERFLPELTDYFAQMVKRQDLFKQAGTPEGIPEEEGKAEAFTIDELRKEIGEEVRQAAYVQANENVDAQLKSHLRKALEVKCHWAELGDDTLEEELSTAAYFVAEREGLLPNIDMDTVERETWDKLGEPDSGETMKQVGSDPAREFQDANRIIFRRHLMDEVLNWLRQNMEMVEAGEGQ</sequence>
<keyword evidence="2" id="KW-1185">Reference proteome</keyword>
<accession>A0AA36HPG4</accession>
<dbReference type="InterPro" id="IPR008978">
    <property type="entry name" value="HSP20-like_chaperone"/>
</dbReference>
<proteinExistence type="predicted"/>
<gene>
    <name evidence="1" type="ORF">EVOR1521_LOCUS2874</name>
</gene>
<protein>
    <submittedName>
        <fullName evidence="1">Uncharacterized protein</fullName>
    </submittedName>
</protein>
<comment type="caution">
    <text evidence="1">The sequence shown here is derived from an EMBL/GenBank/DDBJ whole genome shotgun (WGS) entry which is preliminary data.</text>
</comment>
<name>A0AA36HPG4_9DINO</name>
<reference evidence="1" key="1">
    <citation type="submission" date="2023-08" db="EMBL/GenBank/DDBJ databases">
        <authorList>
            <person name="Chen Y."/>
            <person name="Shah S."/>
            <person name="Dougan E. K."/>
            <person name="Thang M."/>
            <person name="Chan C."/>
        </authorList>
    </citation>
    <scope>NUCLEOTIDE SEQUENCE</scope>
</reference>
<dbReference type="GO" id="GO:0003755">
    <property type="term" value="F:peptidyl-prolyl cis-trans isomerase activity"/>
    <property type="evidence" value="ECO:0007669"/>
    <property type="project" value="InterPro"/>
</dbReference>
<evidence type="ECO:0000313" key="2">
    <source>
        <dbReference type="Proteomes" id="UP001178507"/>
    </source>
</evidence>
<dbReference type="Gene3D" id="2.60.40.790">
    <property type="match status" value="1"/>
</dbReference>
<dbReference type="SUPFAM" id="SSF49764">
    <property type="entry name" value="HSP20-like chaperones"/>
    <property type="match status" value="1"/>
</dbReference>